<dbReference type="Pfam" id="PF01420">
    <property type="entry name" value="Methylase_S"/>
    <property type="match status" value="2"/>
</dbReference>
<sequence>MTVKPGYKQTEVGIIPNEWQVTTAANICELVVDCKNRTPPLCNDESFAVVRTPNVRDGQFVREDLRYTDLSSFIKWTERATPRTGDIFITREAPLGEVCMAPSDLKVCLGQRMMMYRPDTVNVTSSFLLYALLSEQVRKNLLEKVGGSTVGHAKVDDIRFLTVPLPSMEEQRAIAAALSDADEWIARLDRLIAKKRDIKQAAMQQLLTGKTRLPGFKGAWTIATLRDVCGFENGDRGGNYPSKADFTEGGYAFINAGHVRDGKIDKRSLDFITKEKYDSLGGGKFFPGDILFCLRGSLGKFGVVDGDSGAGAIASSLIIVRPRANVSPRFLVSYFKSDLCKKMIEKWAGGAAQPNLGGQDLARFQIYLPPTFEEQDAIGSAISDTDAEIDQLEAKRDKARSIKQGMMQELLTGRVRLI</sequence>
<dbReference type="GO" id="GO:0009307">
    <property type="term" value="P:DNA restriction-modification system"/>
    <property type="evidence" value="ECO:0007669"/>
    <property type="project" value="UniProtKB-KW"/>
</dbReference>
<dbReference type="PANTHER" id="PTHR30408">
    <property type="entry name" value="TYPE-1 RESTRICTION ENZYME ECOKI SPECIFICITY PROTEIN"/>
    <property type="match status" value="1"/>
</dbReference>
<evidence type="ECO:0000256" key="4">
    <source>
        <dbReference type="SAM" id="Coils"/>
    </source>
</evidence>
<dbReference type="OrthoDB" id="164285at2"/>
<dbReference type="Gene3D" id="3.90.220.20">
    <property type="entry name" value="DNA methylase specificity domains"/>
    <property type="match status" value="2"/>
</dbReference>
<dbReference type="PANTHER" id="PTHR30408:SF12">
    <property type="entry name" value="TYPE I RESTRICTION ENZYME MJAVIII SPECIFICITY SUBUNIT"/>
    <property type="match status" value="1"/>
</dbReference>
<proteinExistence type="inferred from homology"/>
<accession>E3I8R2</accession>
<dbReference type="AlphaFoldDB" id="E3I8R2"/>
<evidence type="ECO:0000256" key="1">
    <source>
        <dbReference type="ARBA" id="ARBA00010923"/>
    </source>
</evidence>
<feature type="coiled-coil region" evidence="4">
    <location>
        <begin position="382"/>
        <end position="409"/>
    </location>
</feature>
<evidence type="ECO:0000256" key="2">
    <source>
        <dbReference type="ARBA" id="ARBA00022747"/>
    </source>
</evidence>
<keyword evidence="3" id="KW-0238">DNA-binding</keyword>
<feature type="domain" description="Type I restriction modification DNA specificity" evidence="5">
    <location>
        <begin position="220"/>
        <end position="396"/>
    </location>
</feature>
<dbReference type="GO" id="GO:0003677">
    <property type="term" value="F:DNA binding"/>
    <property type="evidence" value="ECO:0007669"/>
    <property type="project" value="UniProtKB-KW"/>
</dbReference>
<keyword evidence="2" id="KW-0680">Restriction system</keyword>
<dbReference type="REBASE" id="28733">
    <property type="entry name" value="S.RvaDORF2836P"/>
</dbReference>
<comment type="similarity">
    <text evidence="1">Belongs to the type-I restriction system S methylase family.</text>
</comment>
<evidence type="ECO:0000313" key="7">
    <source>
        <dbReference type="Proteomes" id="UP000001399"/>
    </source>
</evidence>
<dbReference type="InterPro" id="IPR000055">
    <property type="entry name" value="Restrct_endonuc_typeI_TRD"/>
</dbReference>
<dbReference type="eggNOG" id="COG0732">
    <property type="taxonomic scope" value="Bacteria"/>
</dbReference>
<dbReference type="Gene3D" id="1.10.287.1120">
    <property type="entry name" value="Bipartite methylase S protein"/>
    <property type="match status" value="1"/>
</dbReference>
<organism evidence="6 7">
    <name type="scientific">Rhodomicrobium vannielii (strain ATCC 17100 / DSM 162 / LMG 4299 / NCIMB 10020 / ATH 3.1.1)</name>
    <dbReference type="NCBI Taxonomy" id="648757"/>
    <lineage>
        <taxon>Bacteria</taxon>
        <taxon>Pseudomonadati</taxon>
        <taxon>Pseudomonadota</taxon>
        <taxon>Alphaproteobacteria</taxon>
        <taxon>Hyphomicrobiales</taxon>
        <taxon>Hyphomicrobiaceae</taxon>
        <taxon>Rhodomicrobium</taxon>
    </lineage>
</organism>
<dbReference type="EMBL" id="CP002292">
    <property type="protein sequence ID" value="ADP72041.1"/>
    <property type="molecule type" value="Genomic_DNA"/>
</dbReference>
<evidence type="ECO:0000313" key="6">
    <source>
        <dbReference type="EMBL" id="ADP72041.1"/>
    </source>
</evidence>
<dbReference type="RefSeq" id="WP_013420412.1">
    <property type="nucleotide sequence ID" value="NC_014664.1"/>
</dbReference>
<dbReference type="KEGG" id="rva:Rvan_2833"/>
<dbReference type="Proteomes" id="UP000001399">
    <property type="component" value="Chromosome"/>
</dbReference>
<gene>
    <name evidence="6" type="ordered locus">Rvan_2833</name>
</gene>
<dbReference type="InterPro" id="IPR052021">
    <property type="entry name" value="Type-I_RS_S_subunit"/>
</dbReference>
<dbReference type="CDD" id="cd17246">
    <property type="entry name" value="RMtype1_S_SonII-TRD2-CR2_like"/>
    <property type="match status" value="1"/>
</dbReference>
<keyword evidence="7" id="KW-1185">Reference proteome</keyword>
<dbReference type="InterPro" id="IPR044946">
    <property type="entry name" value="Restrct_endonuc_typeI_TRD_sf"/>
</dbReference>
<dbReference type="STRING" id="648757.Rvan_2833"/>
<feature type="domain" description="Type I restriction modification DNA specificity" evidence="5">
    <location>
        <begin position="16"/>
        <end position="183"/>
    </location>
</feature>
<dbReference type="HOGENOM" id="CLU_021095_0_1_5"/>
<dbReference type="SUPFAM" id="SSF116734">
    <property type="entry name" value="DNA methylase specificity domain"/>
    <property type="match status" value="2"/>
</dbReference>
<dbReference type="CDD" id="cd17264">
    <property type="entry name" value="RMtype1_S_Eco3763I-TRD2-CR2_like"/>
    <property type="match status" value="1"/>
</dbReference>
<evidence type="ECO:0000256" key="3">
    <source>
        <dbReference type="ARBA" id="ARBA00023125"/>
    </source>
</evidence>
<protein>
    <submittedName>
        <fullName evidence="6">Restriction modification system DNA specificity domain protein</fullName>
    </submittedName>
</protein>
<evidence type="ECO:0000259" key="5">
    <source>
        <dbReference type="Pfam" id="PF01420"/>
    </source>
</evidence>
<keyword evidence="4" id="KW-0175">Coiled coil</keyword>
<name>E3I8R2_RHOVT</name>
<reference evidence="7" key="1">
    <citation type="journal article" date="2011" name="J. Bacteriol.">
        <title>Genome sequences of eight morphologically diverse alphaproteobacteria.</title>
        <authorList>
            <consortium name="US DOE Joint Genome Institute"/>
            <person name="Brown P.J."/>
            <person name="Kysela D.T."/>
            <person name="Buechlein A."/>
            <person name="Hemmerich C."/>
            <person name="Brun Y.V."/>
        </authorList>
    </citation>
    <scope>NUCLEOTIDE SEQUENCE [LARGE SCALE GENOMIC DNA]</scope>
    <source>
        <strain evidence="7">ATCC 17100 / ATH 3.1.1 / DSM 162 / LMG 4299</strain>
    </source>
</reference>